<dbReference type="PROSITE" id="PS51257">
    <property type="entry name" value="PROKAR_LIPOPROTEIN"/>
    <property type="match status" value="1"/>
</dbReference>
<dbReference type="GO" id="GO:0017057">
    <property type="term" value="F:6-phosphogluconolactonase activity"/>
    <property type="evidence" value="ECO:0007669"/>
    <property type="project" value="TreeGrafter"/>
</dbReference>
<dbReference type="PANTHER" id="PTHR30344">
    <property type="entry name" value="6-PHOSPHOGLUCONOLACTONASE-RELATED"/>
    <property type="match status" value="1"/>
</dbReference>
<dbReference type="InterPro" id="IPR019405">
    <property type="entry name" value="Lactonase_7-beta_prop"/>
</dbReference>
<proteinExistence type="inferred from homology"/>
<accession>A0A6J4HDH4</accession>
<evidence type="ECO:0000256" key="2">
    <source>
        <dbReference type="SAM" id="SignalP"/>
    </source>
</evidence>
<name>A0A6J4HDH4_9BACT</name>
<protein>
    <recommendedName>
        <fullName evidence="4">6-phosphogluconolactonase</fullName>
    </recommendedName>
</protein>
<evidence type="ECO:0000256" key="1">
    <source>
        <dbReference type="ARBA" id="ARBA00005564"/>
    </source>
</evidence>
<dbReference type="PANTHER" id="PTHR30344:SF1">
    <property type="entry name" value="6-PHOSPHOGLUCONOLACTONASE"/>
    <property type="match status" value="1"/>
</dbReference>
<evidence type="ECO:0008006" key="4">
    <source>
        <dbReference type="Google" id="ProtNLM"/>
    </source>
</evidence>
<dbReference type="InterPro" id="IPR050282">
    <property type="entry name" value="Cycloisomerase_2"/>
</dbReference>
<reference evidence="3" key="1">
    <citation type="submission" date="2020-02" db="EMBL/GenBank/DDBJ databases">
        <authorList>
            <person name="Meier V. D."/>
        </authorList>
    </citation>
    <scope>NUCLEOTIDE SEQUENCE</scope>
    <source>
        <strain evidence="3">AVDCRST_MAG63</strain>
    </source>
</reference>
<dbReference type="Gene3D" id="2.130.10.10">
    <property type="entry name" value="YVTN repeat-like/Quinoprotein amine dehydrogenase"/>
    <property type="match status" value="2"/>
</dbReference>
<sequence length="417" mass="43196">MASERDATMKPPPVCPHRRPWFPACCALLLLVGCAVAARAYDAVPEGGAAPGVVWAYVTHGGYSRPSGVSRFVVDGRGGVLVPATPAAAPADLPGAPARIVIHPGRRFAYVAHAGDGRLMIRPYRIGGDGAFVPLAPAAAPRMPEGETAPWFALTPDGRSGYTVARKSDTLWRYAVDAQTGALSVVTRDAVEALDAPPGASSLVFAPGGGFAYAVGDRRIGQYRVVAGGSGGDGVLAPLSPPSVDLGTSWPYPRPLVLRPDGRTAYVISNGAGVVRQFRIGADGVMAPLTPAAVSLGQNAAPVEMAITPDGRFAYLIYSTGNKIITPFRVGEDGALSPLASGAIPTGDDPESIAVDPSGRWLYVLCRVNNASAGKEDAGTIWQYQVGDDGALSPLSPARLELSDVPRAIAFLRRGTP</sequence>
<gene>
    <name evidence="3" type="ORF">AVDCRST_MAG63-442</name>
</gene>
<feature type="signal peptide" evidence="2">
    <location>
        <begin position="1"/>
        <end position="37"/>
    </location>
</feature>
<keyword evidence="2" id="KW-0732">Signal</keyword>
<dbReference type="EMBL" id="CADCTO010000058">
    <property type="protein sequence ID" value="CAA9220023.1"/>
    <property type="molecule type" value="Genomic_DNA"/>
</dbReference>
<evidence type="ECO:0000313" key="3">
    <source>
        <dbReference type="EMBL" id="CAA9220023.1"/>
    </source>
</evidence>
<feature type="chain" id="PRO_5026722774" description="6-phosphogluconolactonase" evidence="2">
    <location>
        <begin position="38"/>
        <end position="417"/>
    </location>
</feature>
<dbReference type="AlphaFoldDB" id="A0A6J4HDH4"/>
<comment type="similarity">
    <text evidence="1">Belongs to the cycloisomerase 2 family.</text>
</comment>
<dbReference type="Pfam" id="PF10282">
    <property type="entry name" value="Lactonase"/>
    <property type="match status" value="1"/>
</dbReference>
<dbReference type="InterPro" id="IPR015943">
    <property type="entry name" value="WD40/YVTN_repeat-like_dom_sf"/>
</dbReference>
<organism evidence="3">
    <name type="scientific">uncultured Armatimonadetes bacterium</name>
    <dbReference type="NCBI Taxonomy" id="157466"/>
    <lineage>
        <taxon>Bacteria</taxon>
        <taxon>Bacillati</taxon>
        <taxon>Armatimonadota</taxon>
        <taxon>environmental samples</taxon>
    </lineage>
</organism>
<dbReference type="SUPFAM" id="SSF75011">
    <property type="entry name" value="3-carboxy-cis,cis-mucoante lactonizing enzyme"/>
    <property type="match status" value="1"/>
</dbReference>